<keyword evidence="1" id="KW-0285">Flavoprotein</keyword>
<dbReference type="GO" id="GO:0016491">
    <property type="term" value="F:oxidoreductase activity"/>
    <property type="evidence" value="ECO:0007669"/>
    <property type="project" value="UniProtKB-KW"/>
</dbReference>
<evidence type="ECO:0000259" key="3">
    <source>
        <dbReference type="Pfam" id="PF07992"/>
    </source>
</evidence>
<dbReference type="InterPro" id="IPR050097">
    <property type="entry name" value="Ferredoxin-NADP_redctase_2"/>
</dbReference>
<dbReference type="PANTHER" id="PTHR48105">
    <property type="entry name" value="THIOREDOXIN REDUCTASE 1-RELATED-RELATED"/>
    <property type="match status" value="1"/>
</dbReference>
<feature type="domain" description="FAD/NAD(P)-binding" evidence="3">
    <location>
        <begin position="226"/>
        <end position="268"/>
    </location>
</feature>
<accession>A0A343JDK3</accession>
<name>A0A343JDK3_9CLOT</name>
<dbReference type="InterPro" id="IPR023753">
    <property type="entry name" value="FAD/NAD-binding_dom"/>
</dbReference>
<dbReference type="PRINTS" id="PR00469">
    <property type="entry name" value="PNDRDTASEII"/>
</dbReference>
<dbReference type="AlphaFoldDB" id="A0A343JDK3"/>
<dbReference type="EMBL" id="CP016786">
    <property type="protein sequence ID" value="ASW43611.1"/>
    <property type="molecule type" value="Genomic_DNA"/>
</dbReference>
<gene>
    <name evidence="4" type="ORF">BEN51_08980</name>
</gene>
<dbReference type="Pfam" id="PF07992">
    <property type="entry name" value="Pyr_redox_2"/>
    <property type="match status" value="2"/>
</dbReference>
<protein>
    <submittedName>
        <fullName evidence="4">Thioredoxin reductase</fullName>
    </submittedName>
</protein>
<dbReference type="InterPro" id="IPR036188">
    <property type="entry name" value="FAD/NAD-bd_sf"/>
</dbReference>
<sequence>MYDIIIIGSGPAGLSAAINAKIRNKSFKIFGNKNLSNKLDKAPKVNNYLGFYGISGKEIRSKFEEHINEMEIQITEERVNNVYAMGNYFAVMVNEKVYEAKTVILATGVEYGKYLEGEKEYLGKGVGYCATCDAPLYKGKTVTIIAYNEEAEEEANFVCELAKKVYYVPMYKGNFDLNSSIDIIKDEPIKISGELKVKKLILKASEIETDGIFIIRDSLSPSELMPGLKIEGNHIAVNRQMETNISGCFAAGDCIGKPYQYIKAAGEGNIAALSAVKYLNLIE</sequence>
<dbReference type="RefSeq" id="WP_119865744.1">
    <property type="nucleotide sequence ID" value="NZ_CP016786.1"/>
</dbReference>
<dbReference type="OrthoDB" id="9806179at2"/>
<evidence type="ECO:0000313" key="5">
    <source>
        <dbReference type="Proteomes" id="UP000264883"/>
    </source>
</evidence>
<keyword evidence="5" id="KW-1185">Reference proteome</keyword>
<proteinExistence type="predicted"/>
<dbReference type="Gene3D" id="3.50.50.60">
    <property type="entry name" value="FAD/NAD(P)-binding domain"/>
    <property type="match status" value="2"/>
</dbReference>
<dbReference type="SUPFAM" id="SSF51905">
    <property type="entry name" value="FAD/NAD(P)-binding domain"/>
    <property type="match status" value="2"/>
</dbReference>
<evidence type="ECO:0000256" key="2">
    <source>
        <dbReference type="ARBA" id="ARBA00023002"/>
    </source>
</evidence>
<feature type="domain" description="FAD/NAD(P)-binding" evidence="3">
    <location>
        <begin position="2"/>
        <end position="142"/>
    </location>
</feature>
<dbReference type="Proteomes" id="UP000264883">
    <property type="component" value="Chromosome"/>
</dbReference>
<evidence type="ECO:0000313" key="4">
    <source>
        <dbReference type="EMBL" id="ASW43611.1"/>
    </source>
</evidence>
<dbReference type="PRINTS" id="PR00368">
    <property type="entry name" value="FADPNR"/>
</dbReference>
<organism evidence="4 5">
    <name type="scientific">Clostridium isatidis</name>
    <dbReference type="NCBI Taxonomy" id="182773"/>
    <lineage>
        <taxon>Bacteria</taxon>
        <taxon>Bacillati</taxon>
        <taxon>Bacillota</taxon>
        <taxon>Clostridia</taxon>
        <taxon>Eubacteriales</taxon>
        <taxon>Clostridiaceae</taxon>
        <taxon>Clostridium</taxon>
    </lineage>
</organism>
<evidence type="ECO:0000256" key="1">
    <source>
        <dbReference type="ARBA" id="ARBA00022630"/>
    </source>
</evidence>
<dbReference type="KEGG" id="cia:BEN51_08980"/>
<reference evidence="4 5" key="1">
    <citation type="submission" date="2016-08" db="EMBL/GenBank/DDBJ databases">
        <title>Complete Genome Sequence Of The Indigo Reducing Clostridium isatidis DSM15098.</title>
        <authorList>
            <person name="Little G.T."/>
            <person name="Minton N.P."/>
        </authorList>
    </citation>
    <scope>NUCLEOTIDE SEQUENCE [LARGE SCALE GENOMIC DNA]</scope>
    <source>
        <strain evidence="4 5">DSM 15098</strain>
    </source>
</reference>
<keyword evidence="2" id="KW-0560">Oxidoreductase</keyword>